<organism evidence="2 3">
    <name type="scientific">Desemzia incerta</name>
    <dbReference type="NCBI Taxonomy" id="82801"/>
    <lineage>
        <taxon>Bacteria</taxon>
        <taxon>Bacillati</taxon>
        <taxon>Bacillota</taxon>
        <taxon>Bacilli</taxon>
        <taxon>Lactobacillales</taxon>
        <taxon>Carnobacteriaceae</taxon>
        <taxon>Desemzia</taxon>
    </lineage>
</organism>
<proteinExistence type="predicted"/>
<reference evidence="2 3" key="1">
    <citation type="submission" date="2016-10" db="EMBL/GenBank/DDBJ databases">
        <authorList>
            <person name="de Groot N.N."/>
        </authorList>
    </citation>
    <scope>NUCLEOTIDE SEQUENCE [LARGE SCALE GENOMIC DNA]</scope>
    <source>
        <strain evidence="2 3">DSM 20581</strain>
    </source>
</reference>
<dbReference type="OrthoDB" id="9792278at2"/>
<protein>
    <submittedName>
        <fullName evidence="2">Adenosylhomocysteine nucleosidase</fullName>
    </submittedName>
</protein>
<gene>
    <name evidence="2" type="ORF">SAMN04488506_1633</name>
</gene>
<dbReference type="SUPFAM" id="SSF53167">
    <property type="entry name" value="Purine and uridine phosphorylases"/>
    <property type="match status" value="1"/>
</dbReference>
<dbReference type="GO" id="GO:0008782">
    <property type="term" value="F:adenosylhomocysteine nucleosidase activity"/>
    <property type="evidence" value="ECO:0007669"/>
    <property type="project" value="TreeGrafter"/>
</dbReference>
<evidence type="ECO:0000259" key="1">
    <source>
        <dbReference type="Pfam" id="PF01048"/>
    </source>
</evidence>
<dbReference type="PANTHER" id="PTHR46832">
    <property type="entry name" value="5'-METHYLTHIOADENOSINE/S-ADENOSYLHOMOCYSTEINE NUCLEOSIDASE"/>
    <property type="match status" value="1"/>
</dbReference>
<dbReference type="EMBL" id="FOXW01000005">
    <property type="protein sequence ID" value="SFQ35527.1"/>
    <property type="molecule type" value="Genomic_DNA"/>
</dbReference>
<dbReference type="GO" id="GO:0019284">
    <property type="term" value="P:L-methionine salvage from S-adenosylmethionine"/>
    <property type="evidence" value="ECO:0007669"/>
    <property type="project" value="TreeGrafter"/>
</dbReference>
<evidence type="ECO:0000313" key="2">
    <source>
        <dbReference type="EMBL" id="SFQ35527.1"/>
    </source>
</evidence>
<dbReference type="Proteomes" id="UP000199136">
    <property type="component" value="Unassembled WGS sequence"/>
</dbReference>
<sequence length="260" mass="29214">MLMQMKPLIAIQGAMDGEVIGLLEAMETYKEEKFGTYSFYIGEIDSMPLIVSRSEIGMANAAASTTILIDKYHPDLIINQGTAGGHDPNLRVFDTIIGEEIIHINSFMSPHRDKEEGMSPENWVPMHSFIREEDGRLEEKFVFKSDPELLSAARDVAGEYSRGKVVVGKIGTADFWNREIDRIEWFHQHFQTSGEEMEAYAVAQIADAFKVPFLSIRTISNSEVTDDGIEDLDTAGRYCAEFSLQVAKKIYQQESVSLSN</sequence>
<dbReference type="Gene3D" id="3.40.50.1580">
    <property type="entry name" value="Nucleoside phosphorylase domain"/>
    <property type="match status" value="1"/>
</dbReference>
<dbReference type="GO" id="GO:0009116">
    <property type="term" value="P:nucleoside metabolic process"/>
    <property type="evidence" value="ECO:0007669"/>
    <property type="project" value="InterPro"/>
</dbReference>
<dbReference type="InterPro" id="IPR000845">
    <property type="entry name" value="Nucleoside_phosphorylase_d"/>
</dbReference>
<feature type="domain" description="Nucleoside phosphorylase" evidence="1">
    <location>
        <begin position="9"/>
        <end position="227"/>
    </location>
</feature>
<dbReference type="PANTHER" id="PTHR46832:SF1">
    <property type="entry name" value="5'-METHYLTHIOADENOSINE_S-ADENOSYLHOMOCYSTEINE NUCLEOSIDASE"/>
    <property type="match status" value="1"/>
</dbReference>
<dbReference type="InterPro" id="IPR035994">
    <property type="entry name" value="Nucleoside_phosphorylase_sf"/>
</dbReference>
<evidence type="ECO:0000313" key="3">
    <source>
        <dbReference type="Proteomes" id="UP000199136"/>
    </source>
</evidence>
<name>A0A1I5XUX3_9LACT</name>
<dbReference type="Pfam" id="PF01048">
    <property type="entry name" value="PNP_UDP_1"/>
    <property type="match status" value="1"/>
</dbReference>
<dbReference type="CDD" id="cd09008">
    <property type="entry name" value="MTAN"/>
    <property type="match status" value="1"/>
</dbReference>
<dbReference type="GO" id="GO:0005829">
    <property type="term" value="C:cytosol"/>
    <property type="evidence" value="ECO:0007669"/>
    <property type="project" value="TreeGrafter"/>
</dbReference>
<dbReference type="GO" id="GO:0008930">
    <property type="term" value="F:methylthioadenosine nucleosidase activity"/>
    <property type="evidence" value="ECO:0007669"/>
    <property type="project" value="TreeGrafter"/>
</dbReference>
<dbReference type="STRING" id="82801.SAMN04488506_1633"/>
<keyword evidence="3" id="KW-1185">Reference proteome</keyword>
<dbReference type="AlphaFoldDB" id="A0A1I5XUX3"/>
<accession>A0A1I5XUX3</accession>